<sequence>MAELAKVIEAGGFWRLAPEWLPHDGYAAPTRDVLLNVDAGLRRWAER</sequence>
<accession>A0A8T4IT09</accession>
<gene>
    <name evidence="1" type="ORF">KDA82_18195</name>
</gene>
<reference evidence="1" key="1">
    <citation type="submission" date="2021-04" db="EMBL/GenBank/DDBJ databases">
        <title>Sequencing of actinobacteria type strains.</title>
        <authorList>
            <person name="Nguyen G.-S."/>
            <person name="Wentzel A."/>
        </authorList>
    </citation>
    <scope>NUCLEOTIDE SEQUENCE</scope>
    <source>
        <strain evidence="1">DSM 42095</strain>
    </source>
</reference>
<comment type="caution">
    <text evidence="1">The sequence shown here is derived from an EMBL/GenBank/DDBJ whole genome shotgun (WGS) entry which is preliminary data.</text>
</comment>
<keyword evidence="2" id="KW-1185">Reference proteome</keyword>
<proteinExistence type="predicted"/>
<evidence type="ECO:0000313" key="1">
    <source>
        <dbReference type="EMBL" id="MBR7674915.1"/>
    </source>
</evidence>
<dbReference type="Proteomes" id="UP000675554">
    <property type="component" value="Unassembled WGS sequence"/>
</dbReference>
<protein>
    <submittedName>
        <fullName evidence="1">Uncharacterized protein</fullName>
    </submittedName>
</protein>
<dbReference type="AlphaFoldDB" id="A0A8T4IT09"/>
<evidence type="ECO:0000313" key="2">
    <source>
        <dbReference type="Proteomes" id="UP000675554"/>
    </source>
</evidence>
<name>A0A8T4IT09_9ACTN</name>
<organism evidence="1 2">
    <name type="scientific">Streptomyces daliensis</name>
    <dbReference type="NCBI Taxonomy" id="299421"/>
    <lineage>
        <taxon>Bacteria</taxon>
        <taxon>Bacillati</taxon>
        <taxon>Actinomycetota</taxon>
        <taxon>Actinomycetes</taxon>
        <taxon>Kitasatosporales</taxon>
        <taxon>Streptomycetaceae</taxon>
        <taxon>Streptomyces</taxon>
    </lineage>
</organism>
<dbReference type="EMBL" id="JAGSMN010000411">
    <property type="protein sequence ID" value="MBR7674915.1"/>
    <property type="molecule type" value="Genomic_DNA"/>
</dbReference>